<dbReference type="SUPFAM" id="SSF50729">
    <property type="entry name" value="PH domain-like"/>
    <property type="match status" value="1"/>
</dbReference>
<dbReference type="PANTHER" id="PTHR14383">
    <property type="entry name" value="SWAP-70 RECOMBINASE"/>
    <property type="match status" value="1"/>
</dbReference>
<name>A0ABD1KKC1_9TELE</name>
<evidence type="ECO:0000313" key="3">
    <source>
        <dbReference type="EMBL" id="KAL2099333.1"/>
    </source>
</evidence>
<evidence type="ECO:0000313" key="4">
    <source>
        <dbReference type="Proteomes" id="UP001591681"/>
    </source>
</evidence>
<accession>A0ABD1KKC1</accession>
<proteinExistence type="predicted"/>
<keyword evidence="4" id="KW-1185">Reference proteome</keyword>
<dbReference type="Gene3D" id="2.30.29.30">
    <property type="entry name" value="Pleckstrin-homology domain (PH domain)/Phosphotyrosine-binding domain (PTB)"/>
    <property type="match status" value="1"/>
</dbReference>
<dbReference type="EMBL" id="JBHFQA010000005">
    <property type="protein sequence ID" value="KAL2099333.1"/>
    <property type="molecule type" value="Genomic_DNA"/>
</dbReference>
<dbReference type="Proteomes" id="UP001591681">
    <property type="component" value="Unassembled WGS sequence"/>
</dbReference>
<dbReference type="AlphaFoldDB" id="A0ABD1KKC1"/>
<feature type="domain" description="PH" evidence="2">
    <location>
        <begin position="1"/>
        <end position="105"/>
    </location>
</feature>
<gene>
    <name evidence="3" type="ORF">ACEWY4_005813</name>
</gene>
<evidence type="ECO:0000259" key="2">
    <source>
        <dbReference type="PROSITE" id="PS50003"/>
    </source>
</evidence>
<organism evidence="3 4">
    <name type="scientific">Coilia grayii</name>
    <name type="common">Gray's grenadier anchovy</name>
    <dbReference type="NCBI Taxonomy" id="363190"/>
    <lineage>
        <taxon>Eukaryota</taxon>
        <taxon>Metazoa</taxon>
        <taxon>Chordata</taxon>
        <taxon>Craniata</taxon>
        <taxon>Vertebrata</taxon>
        <taxon>Euteleostomi</taxon>
        <taxon>Actinopterygii</taxon>
        <taxon>Neopterygii</taxon>
        <taxon>Teleostei</taxon>
        <taxon>Clupei</taxon>
        <taxon>Clupeiformes</taxon>
        <taxon>Clupeoidei</taxon>
        <taxon>Engraulidae</taxon>
        <taxon>Coilinae</taxon>
        <taxon>Coilia</taxon>
    </lineage>
</organism>
<dbReference type="PROSITE" id="PS50003">
    <property type="entry name" value="PH_DOMAIN"/>
    <property type="match status" value="1"/>
</dbReference>
<dbReference type="InterPro" id="IPR011993">
    <property type="entry name" value="PH-like_dom_sf"/>
</dbReference>
<sequence>MFSSRPALISPWSSMDADTDVLDISTKVQLHGVLWKRPFGRPSAKWSRRFFIIKDSFLLYYAESEKKNFETNRYFNIHPKGNIVLAAESEAEQNQWLEMLQESGKVTWKNAQLGEAMIESLEAQGLQLAKEKQEYLDKLMEETEELSLQREQKEELERLNQVLEEEKQKFEEVVHELRAEQEQIKLDLDGTAQSLKGVESEKEELNSLTTLLQKSLEELSKEKQRTLELLHKQEHEELEEGRRPGKEEEEARCTSTELGKSTEFPDNMSHLQANLCLIEEQMKTLLREKEQAEERLKEKEQRASVLQEEREFYSAQARTLQQSLVQLTADKQQTEAELKVEMESRVELESRLKLAEEALMRLEQGLSSLEPTHERNERMRGDVSHLKKFFEECICAAEIEAKLPAIMKNAVYLHRAAARRIKSCRIQRRASKQHWLKHSQSFVHSSDQNPSLEELRETARRLTSDSCFRQKVYKILARQDSLELEDT</sequence>
<protein>
    <recommendedName>
        <fullName evidence="2">PH domain-containing protein</fullName>
    </recommendedName>
</protein>
<evidence type="ECO:0000256" key="1">
    <source>
        <dbReference type="SAM" id="Coils"/>
    </source>
</evidence>
<dbReference type="InterPro" id="IPR001849">
    <property type="entry name" value="PH_domain"/>
</dbReference>
<dbReference type="PANTHER" id="PTHR14383:SF1">
    <property type="entry name" value="PLECKSTRIN HOMOLOGY DOMAIN-CONTAINING FAMILY D MEMBER 1"/>
    <property type="match status" value="1"/>
</dbReference>
<comment type="caution">
    <text evidence="3">The sequence shown here is derived from an EMBL/GenBank/DDBJ whole genome shotgun (WGS) entry which is preliminary data.</text>
</comment>
<feature type="coiled-coil region" evidence="1">
    <location>
        <begin position="279"/>
        <end position="365"/>
    </location>
</feature>
<reference evidence="3 4" key="1">
    <citation type="submission" date="2024-09" db="EMBL/GenBank/DDBJ databases">
        <title>A chromosome-level genome assembly of Gray's grenadier anchovy, Coilia grayii.</title>
        <authorList>
            <person name="Fu Z."/>
        </authorList>
    </citation>
    <scope>NUCLEOTIDE SEQUENCE [LARGE SCALE GENOMIC DNA]</scope>
    <source>
        <strain evidence="3">G4</strain>
        <tissue evidence="3">Muscle</tissue>
    </source>
</reference>
<keyword evidence="1" id="KW-0175">Coiled coil</keyword>
<feature type="coiled-coil region" evidence="1">
    <location>
        <begin position="118"/>
        <end position="236"/>
    </location>
</feature>